<protein>
    <submittedName>
        <fullName evidence="1">Uncharacterized protein</fullName>
    </submittedName>
</protein>
<evidence type="ECO:0000313" key="1">
    <source>
        <dbReference type="EMBL" id="KKN30240.1"/>
    </source>
</evidence>
<name>A0A0F9PEI3_9ZZZZ</name>
<comment type="caution">
    <text evidence="1">The sequence shown here is derived from an EMBL/GenBank/DDBJ whole genome shotgun (WGS) entry which is preliminary data.</text>
</comment>
<sequence>MKYNNFLTTIEWHEPDDVPDRSNLIMIVLTEDNGRRGDVVQAGFWDAEHQEFQVFNATCDWDTVNIAKVYCWAFWPHPPGSIPNFARENDRFQKVVKID</sequence>
<organism evidence="1">
    <name type="scientific">marine sediment metagenome</name>
    <dbReference type="NCBI Taxonomy" id="412755"/>
    <lineage>
        <taxon>unclassified sequences</taxon>
        <taxon>metagenomes</taxon>
        <taxon>ecological metagenomes</taxon>
    </lineage>
</organism>
<accession>A0A0F9PEI3</accession>
<dbReference type="AlphaFoldDB" id="A0A0F9PEI3"/>
<gene>
    <name evidence="1" type="ORF">LCGC14_0835900</name>
</gene>
<proteinExistence type="predicted"/>
<reference evidence="1" key="1">
    <citation type="journal article" date="2015" name="Nature">
        <title>Complex archaea that bridge the gap between prokaryotes and eukaryotes.</title>
        <authorList>
            <person name="Spang A."/>
            <person name="Saw J.H."/>
            <person name="Jorgensen S.L."/>
            <person name="Zaremba-Niedzwiedzka K."/>
            <person name="Martijn J."/>
            <person name="Lind A.E."/>
            <person name="van Eijk R."/>
            <person name="Schleper C."/>
            <person name="Guy L."/>
            <person name="Ettema T.J."/>
        </authorList>
    </citation>
    <scope>NUCLEOTIDE SEQUENCE</scope>
</reference>
<dbReference type="EMBL" id="LAZR01002423">
    <property type="protein sequence ID" value="KKN30240.1"/>
    <property type="molecule type" value="Genomic_DNA"/>
</dbReference>